<dbReference type="InterPro" id="IPR000917">
    <property type="entry name" value="Sulfatase_N"/>
</dbReference>
<dbReference type="CDD" id="cd16015">
    <property type="entry name" value="LTA_synthase"/>
    <property type="match status" value="1"/>
</dbReference>
<dbReference type="GO" id="GO:0005886">
    <property type="term" value="C:plasma membrane"/>
    <property type="evidence" value="ECO:0007669"/>
    <property type="project" value="UniProtKB-SubCell"/>
</dbReference>
<evidence type="ECO:0000256" key="5">
    <source>
        <dbReference type="ARBA" id="ARBA00022989"/>
    </source>
</evidence>
<comment type="pathway">
    <text evidence="2">Cell wall biogenesis; lipoteichoic acid biosynthesis.</text>
</comment>
<organism evidence="9 10">
    <name type="scientific">Collinsella stercoris DSM 13279</name>
    <dbReference type="NCBI Taxonomy" id="445975"/>
    <lineage>
        <taxon>Bacteria</taxon>
        <taxon>Bacillati</taxon>
        <taxon>Actinomycetota</taxon>
        <taxon>Coriobacteriia</taxon>
        <taxon>Coriobacteriales</taxon>
        <taxon>Coriobacteriaceae</taxon>
        <taxon>Collinsella</taxon>
    </lineage>
</organism>
<dbReference type="InterPro" id="IPR017850">
    <property type="entry name" value="Alkaline_phosphatase_core_sf"/>
</dbReference>
<evidence type="ECO:0000259" key="8">
    <source>
        <dbReference type="Pfam" id="PF00884"/>
    </source>
</evidence>
<reference evidence="9 10" key="1">
    <citation type="submission" date="2008-10" db="EMBL/GenBank/DDBJ databases">
        <title>Draft genome sequence of Collinsella stercoris (DSM 13279).</title>
        <authorList>
            <person name="Sudarsanam P."/>
            <person name="Ley R."/>
            <person name="Guruge J."/>
            <person name="Turnbaugh P.J."/>
            <person name="Mahowald M."/>
            <person name="Liep D."/>
            <person name="Gordon J."/>
        </authorList>
    </citation>
    <scope>NUCLEOTIDE SEQUENCE [LARGE SCALE GENOMIC DNA]</scope>
    <source>
        <strain evidence="9 10">DSM 13279</strain>
    </source>
</reference>
<keyword evidence="10" id="KW-1185">Reference proteome</keyword>
<evidence type="ECO:0000256" key="7">
    <source>
        <dbReference type="SAM" id="Phobius"/>
    </source>
</evidence>
<evidence type="ECO:0000256" key="1">
    <source>
        <dbReference type="ARBA" id="ARBA00004651"/>
    </source>
</evidence>
<dbReference type="Gene3D" id="3.40.720.10">
    <property type="entry name" value="Alkaline Phosphatase, subunit A"/>
    <property type="match status" value="1"/>
</dbReference>
<dbReference type="SUPFAM" id="SSF53649">
    <property type="entry name" value="Alkaline phosphatase-like"/>
    <property type="match status" value="1"/>
</dbReference>
<dbReference type="STRING" id="445975.COLSTE_02529"/>
<dbReference type="PANTHER" id="PTHR47371:SF3">
    <property type="entry name" value="PHOSPHOGLYCEROL TRANSFERASE I"/>
    <property type="match status" value="1"/>
</dbReference>
<keyword evidence="3" id="KW-1003">Cell membrane</keyword>
<feature type="transmembrane region" description="Helical" evidence="7">
    <location>
        <begin position="224"/>
        <end position="242"/>
    </location>
</feature>
<evidence type="ECO:0000256" key="3">
    <source>
        <dbReference type="ARBA" id="ARBA00022475"/>
    </source>
</evidence>
<dbReference type="HOGENOM" id="CLU_014385_1_1_11"/>
<keyword evidence="4 7" id="KW-0812">Transmembrane</keyword>
<protein>
    <submittedName>
        <fullName evidence="9">Arylsulfatase</fullName>
        <ecNumber evidence="9">3.1.6.-</ecNumber>
    </submittedName>
</protein>
<dbReference type="OrthoDB" id="5363296at2"/>
<feature type="transmembrane region" description="Helical" evidence="7">
    <location>
        <begin position="143"/>
        <end position="165"/>
    </location>
</feature>
<evidence type="ECO:0000313" key="10">
    <source>
        <dbReference type="Proteomes" id="UP000003560"/>
    </source>
</evidence>
<feature type="transmembrane region" description="Helical" evidence="7">
    <location>
        <begin position="12"/>
        <end position="34"/>
    </location>
</feature>
<feature type="transmembrane region" description="Helical" evidence="7">
    <location>
        <begin position="172"/>
        <end position="191"/>
    </location>
</feature>
<dbReference type="InterPro" id="IPR050448">
    <property type="entry name" value="OpgB/LTA_synthase_biosynth"/>
</dbReference>
<evidence type="ECO:0000256" key="6">
    <source>
        <dbReference type="ARBA" id="ARBA00023136"/>
    </source>
</evidence>
<feature type="domain" description="Sulfatase N-terminal" evidence="8">
    <location>
        <begin position="358"/>
        <end position="627"/>
    </location>
</feature>
<evidence type="ECO:0000256" key="4">
    <source>
        <dbReference type="ARBA" id="ARBA00022692"/>
    </source>
</evidence>
<evidence type="ECO:0000256" key="2">
    <source>
        <dbReference type="ARBA" id="ARBA00004936"/>
    </source>
</evidence>
<dbReference type="AlphaFoldDB" id="B6GEI4"/>
<keyword evidence="6 7" id="KW-0472">Membrane</keyword>
<dbReference type="EC" id="3.1.6.-" evidence="9"/>
<sequence>MPMVETASPALAVIPLIFACALFAAGAGYAFWWVKRLGRRMSAGQVAWPLVFVAYLVFIAVWCAIGWLDAGIGALDMAVWSAAQTACGLCTLARRPVLDWIESLPRPAAEGIRAGRDVSVLAGVSIASALMVDAAWSDLAGSIPVRFVAFTALLLAGFGVVAYALGQRSGVLMCLVPIAAAGFGVAQYFVVQLKGAAILPSDLLALDTAAAVAGAYDFILTPQIFWVLCVVGVCVCLLSFVWPGRVSSRRARMANIAVNVACGAALSAGCVGLFRSVSIDEALGFTYDRWQPIETYRSCGFVPSFISLLQDFAIPVPEGYTSEGAQALEDELAAQFDMGMGAAPERLAACEQFEQVRPTVIAVMNETFTDLSLYEGLRAAGYTGPEGYNSLTGTLMRGTLMASVMGGGTANTEFEFLTGNSSAFIGFGKYPYQLYDLSGVDSLASQFAGLGYATTAMHPQLPSNYNRSSVYPELGFGEFLSIDDFGEVESYHAGARDKATYDKVLELLEGDDAPQFIFDLTMQNHSGYDPGSVPAEDVVRYAPAGVADEALLGQLDTYLACISMSDNDLMYFMDRLRGLSRPVVLVFFGDHQPNFSGALNDALYPGEDPFLHEMRTYESTYMVWANYEVAGAPLDVRTEVGAAQLAAQVLYRIGAPLSDYQKAQLVLDAQVPAVNLLGYRGADGLRYALEAESPYRGALNQMATLQYENFARKVQ</sequence>
<reference evidence="9 10" key="2">
    <citation type="submission" date="2008-10" db="EMBL/GenBank/DDBJ databases">
        <authorList>
            <person name="Fulton L."/>
            <person name="Clifton S."/>
            <person name="Fulton B."/>
            <person name="Xu J."/>
            <person name="Minx P."/>
            <person name="Pepin K.H."/>
            <person name="Johnson M."/>
            <person name="Thiruvilangam P."/>
            <person name="Bhonagiri V."/>
            <person name="Nash W.E."/>
            <person name="Mardis E.R."/>
            <person name="Wilson R.K."/>
        </authorList>
    </citation>
    <scope>NUCLEOTIDE SEQUENCE [LARGE SCALE GENOMIC DNA]</scope>
    <source>
        <strain evidence="9 10">DSM 13279</strain>
    </source>
</reference>
<feature type="transmembrane region" description="Helical" evidence="7">
    <location>
        <begin position="254"/>
        <end position="274"/>
    </location>
</feature>
<dbReference type="GO" id="GO:0016787">
    <property type="term" value="F:hydrolase activity"/>
    <property type="evidence" value="ECO:0007669"/>
    <property type="project" value="UniProtKB-KW"/>
</dbReference>
<dbReference type="Proteomes" id="UP000003560">
    <property type="component" value="Unassembled WGS sequence"/>
</dbReference>
<comment type="subcellular location">
    <subcellularLocation>
        <location evidence="1">Cell membrane</location>
        <topology evidence="1">Multi-pass membrane protein</topology>
    </subcellularLocation>
</comment>
<keyword evidence="5 7" id="KW-1133">Transmembrane helix</keyword>
<gene>
    <name evidence="9" type="ORF">COLSTE_02529</name>
</gene>
<feature type="transmembrane region" description="Helical" evidence="7">
    <location>
        <begin position="46"/>
        <end position="67"/>
    </location>
</feature>
<dbReference type="PANTHER" id="PTHR47371">
    <property type="entry name" value="LIPOTEICHOIC ACID SYNTHASE"/>
    <property type="match status" value="1"/>
</dbReference>
<keyword evidence="9" id="KW-0378">Hydrolase</keyword>
<dbReference type="EMBL" id="ABXJ01000149">
    <property type="protein sequence ID" value="EEA89335.1"/>
    <property type="molecule type" value="Genomic_DNA"/>
</dbReference>
<name>B6GEI4_9ACTN</name>
<dbReference type="eggNOG" id="COG1368">
    <property type="taxonomic scope" value="Bacteria"/>
</dbReference>
<dbReference type="Pfam" id="PF00884">
    <property type="entry name" value="Sulfatase"/>
    <property type="match status" value="1"/>
</dbReference>
<evidence type="ECO:0000313" key="9">
    <source>
        <dbReference type="EMBL" id="EEA89335.1"/>
    </source>
</evidence>
<proteinExistence type="predicted"/>
<accession>B6GEI4</accession>
<comment type="caution">
    <text evidence="9">The sequence shown here is derived from an EMBL/GenBank/DDBJ whole genome shotgun (WGS) entry which is preliminary data.</text>
</comment>